<accession>A0A820MBT2</accession>
<sequence>MDDVLWQSIHGSWGGDNLVRRFNNIAPTNTEESQEILYSEVEEAIRSLKKNQSAGPHGITAEILQAGGEQLEREIRKLFNKAWQEGTIPDEWGK</sequence>
<dbReference type="AlphaFoldDB" id="A0A820MBT2"/>
<proteinExistence type="predicted"/>
<name>A0A820MBT2_9BILA</name>
<gene>
    <name evidence="1" type="ORF">UXM345_LOCUS36901</name>
</gene>
<evidence type="ECO:0000313" key="1">
    <source>
        <dbReference type="EMBL" id="CAF4369485.1"/>
    </source>
</evidence>
<reference evidence="1" key="1">
    <citation type="submission" date="2021-02" db="EMBL/GenBank/DDBJ databases">
        <authorList>
            <person name="Nowell W R."/>
        </authorList>
    </citation>
    <scope>NUCLEOTIDE SEQUENCE</scope>
</reference>
<dbReference type="EMBL" id="CAJOBF010018442">
    <property type="protein sequence ID" value="CAF4369485.1"/>
    <property type="molecule type" value="Genomic_DNA"/>
</dbReference>
<dbReference type="PANTHER" id="PTHR19446">
    <property type="entry name" value="REVERSE TRANSCRIPTASES"/>
    <property type="match status" value="1"/>
</dbReference>
<comment type="caution">
    <text evidence="1">The sequence shown here is derived from an EMBL/GenBank/DDBJ whole genome shotgun (WGS) entry which is preliminary data.</text>
</comment>
<evidence type="ECO:0000313" key="2">
    <source>
        <dbReference type="Proteomes" id="UP000663842"/>
    </source>
</evidence>
<dbReference type="Proteomes" id="UP000663842">
    <property type="component" value="Unassembled WGS sequence"/>
</dbReference>
<protein>
    <submittedName>
        <fullName evidence="1">Uncharacterized protein</fullName>
    </submittedName>
</protein>
<organism evidence="1 2">
    <name type="scientific">Rotaria magnacalcarata</name>
    <dbReference type="NCBI Taxonomy" id="392030"/>
    <lineage>
        <taxon>Eukaryota</taxon>
        <taxon>Metazoa</taxon>
        <taxon>Spiralia</taxon>
        <taxon>Gnathifera</taxon>
        <taxon>Rotifera</taxon>
        <taxon>Eurotatoria</taxon>
        <taxon>Bdelloidea</taxon>
        <taxon>Philodinida</taxon>
        <taxon>Philodinidae</taxon>
        <taxon>Rotaria</taxon>
    </lineage>
</organism>